<evidence type="ECO:0000256" key="3">
    <source>
        <dbReference type="ARBA" id="ARBA00022603"/>
    </source>
</evidence>
<dbReference type="Gene3D" id="3.30.1330.200">
    <property type="match status" value="1"/>
</dbReference>
<evidence type="ECO:0000256" key="1">
    <source>
        <dbReference type="ARBA" id="ARBA00001541"/>
    </source>
</evidence>
<name>A0A7R8WTU0_9CRUS</name>
<dbReference type="Gene3D" id="3.40.50.150">
    <property type="entry name" value="Vaccinia Virus protein VP39"/>
    <property type="match status" value="1"/>
</dbReference>
<dbReference type="AlphaFoldDB" id="A0A7R8WTU0"/>
<protein>
    <recommendedName>
        <fullName evidence="2">protein-glutamate O-methyltransferase</fullName>
        <ecNumber evidence="2">2.1.1.80</ecNumber>
    </recommendedName>
</protein>
<dbReference type="EMBL" id="OB695505">
    <property type="protein sequence ID" value="CAD7238058.1"/>
    <property type="molecule type" value="Genomic_DNA"/>
</dbReference>
<dbReference type="InterPro" id="IPR036804">
    <property type="entry name" value="CheR_N_sf"/>
</dbReference>
<accession>A0A7R8WTU0</accession>
<dbReference type="InterPro" id="IPR022642">
    <property type="entry name" value="CheR_C"/>
</dbReference>
<reference evidence="6" key="1">
    <citation type="submission" date="2020-11" db="EMBL/GenBank/DDBJ databases">
        <authorList>
            <person name="Tran Van P."/>
        </authorList>
    </citation>
    <scope>NUCLEOTIDE SEQUENCE</scope>
</reference>
<dbReference type="SMART" id="SM00138">
    <property type="entry name" value="MeTrc"/>
    <property type="match status" value="1"/>
</dbReference>
<dbReference type="PRINTS" id="PR00996">
    <property type="entry name" value="CHERMTFRASE"/>
</dbReference>
<dbReference type="SUPFAM" id="SSF47757">
    <property type="entry name" value="Chemotaxis receptor methyltransferase CheR, N-terminal domain"/>
    <property type="match status" value="1"/>
</dbReference>
<comment type="catalytic activity">
    <reaction evidence="1">
        <text>L-glutamyl-[protein] + S-adenosyl-L-methionine = [protein]-L-glutamate 5-O-methyl ester + S-adenosyl-L-homocysteine</text>
        <dbReference type="Rhea" id="RHEA:24452"/>
        <dbReference type="Rhea" id="RHEA-COMP:10208"/>
        <dbReference type="Rhea" id="RHEA-COMP:10311"/>
        <dbReference type="ChEBI" id="CHEBI:29973"/>
        <dbReference type="ChEBI" id="CHEBI:57856"/>
        <dbReference type="ChEBI" id="CHEBI:59789"/>
        <dbReference type="ChEBI" id="CHEBI:82795"/>
        <dbReference type="EC" id="2.1.1.80"/>
    </reaction>
</comment>
<dbReference type="Pfam" id="PF03705">
    <property type="entry name" value="CheR_N"/>
    <property type="match status" value="1"/>
</dbReference>
<sequence length="334" mass="38083">IHLGDAKQALVAGRLAKRLKAHNLTSYSDYIALITRNAEEAQSAVDLLTTNETYFFREPQHFDYLRDVILPSHKVNSPFRVWSAACSTGEEPYSVAMLLSAETRNKKWEITATDLSTRVLSTARRGCYSMSRIQHIPKSYLNTFCLKGTGPEEGNLLVDRKIRNQVHFMQLNLNEPLPDLGSFDLIFLRNVMIYFKSETKKSIVARLINQLKVGGFLFIGHSESMNQPNDLLEIYLTPGEFHFGDEGTRVRTLLGEGGVIFFWHKRMRYGVVCHFRFTTRYETSPSLDPAFADEAMNLALLEMSRANTKPSEYCSKIFVYSDTNARQNLDVAQK</sequence>
<dbReference type="PANTHER" id="PTHR24422:SF26">
    <property type="entry name" value="CHEMOTAXIS PROTEIN METHYLTRANSFERASE"/>
    <property type="match status" value="1"/>
</dbReference>
<dbReference type="PANTHER" id="PTHR24422">
    <property type="entry name" value="CHEMOTAXIS PROTEIN METHYLTRANSFERASE"/>
    <property type="match status" value="1"/>
</dbReference>
<dbReference type="OrthoDB" id="10066540at2759"/>
<evidence type="ECO:0000256" key="5">
    <source>
        <dbReference type="ARBA" id="ARBA00022691"/>
    </source>
</evidence>
<dbReference type="SUPFAM" id="SSF53335">
    <property type="entry name" value="S-adenosyl-L-methionine-dependent methyltransferases"/>
    <property type="match status" value="1"/>
</dbReference>
<feature type="non-terminal residue" evidence="6">
    <location>
        <position position="334"/>
    </location>
</feature>
<dbReference type="InterPro" id="IPR029063">
    <property type="entry name" value="SAM-dependent_MTases_sf"/>
</dbReference>
<dbReference type="InterPro" id="IPR000780">
    <property type="entry name" value="CheR_MeTrfase"/>
</dbReference>
<keyword evidence="5" id="KW-0949">S-adenosyl-L-methionine</keyword>
<evidence type="ECO:0000256" key="4">
    <source>
        <dbReference type="ARBA" id="ARBA00022679"/>
    </source>
</evidence>
<dbReference type="GO" id="GO:0032259">
    <property type="term" value="P:methylation"/>
    <property type="evidence" value="ECO:0007669"/>
    <property type="project" value="UniProtKB-KW"/>
</dbReference>
<dbReference type="InterPro" id="IPR038592">
    <property type="entry name" value="CheD-like_sf"/>
</dbReference>
<proteinExistence type="predicted"/>
<keyword evidence="4" id="KW-0808">Transferase</keyword>
<dbReference type="InterPro" id="IPR022641">
    <property type="entry name" value="CheR_N"/>
</dbReference>
<evidence type="ECO:0000313" key="6">
    <source>
        <dbReference type="EMBL" id="CAD7238058.1"/>
    </source>
</evidence>
<organism evidence="6">
    <name type="scientific">Cyprideis torosa</name>
    <dbReference type="NCBI Taxonomy" id="163714"/>
    <lineage>
        <taxon>Eukaryota</taxon>
        <taxon>Metazoa</taxon>
        <taxon>Ecdysozoa</taxon>
        <taxon>Arthropoda</taxon>
        <taxon>Crustacea</taxon>
        <taxon>Oligostraca</taxon>
        <taxon>Ostracoda</taxon>
        <taxon>Podocopa</taxon>
        <taxon>Podocopida</taxon>
        <taxon>Cytherocopina</taxon>
        <taxon>Cytheroidea</taxon>
        <taxon>Cytherideidae</taxon>
        <taxon>Cyprideis</taxon>
    </lineage>
</organism>
<dbReference type="InterPro" id="IPR011324">
    <property type="entry name" value="Cytotoxic_necrot_fac-like_cat"/>
</dbReference>
<dbReference type="EC" id="2.1.1.80" evidence="2"/>
<dbReference type="Gene3D" id="1.10.155.10">
    <property type="entry name" value="Chemotaxis receptor methyltransferase CheR, N-terminal domain"/>
    <property type="match status" value="1"/>
</dbReference>
<evidence type="ECO:0000256" key="2">
    <source>
        <dbReference type="ARBA" id="ARBA00012534"/>
    </source>
</evidence>
<dbReference type="InterPro" id="IPR050903">
    <property type="entry name" value="Bact_Chemotaxis_MeTrfase"/>
</dbReference>
<dbReference type="Pfam" id="PF01739">
    <property type="entry name" value="CheR"/>
    <property type="match status" value="1"/>
</dbReference>
<feature type="non-terminal residue" evidence="6">
    <location>
        <position position="1"/>
    </location>
</feature>
<dbReference type="PROSITE" id="PS50123">
    <property type="entry name" value="CHER"/>
    <property type="match status" value="1"/>
</dbReference>
<keyword evidence="3" id="KW-0489">Methyltransferase</keyword>
<gene>
    <name evidence="6" type="ORF">CTOB1V02_LOCUS15873</name>
</gene>
<dbReference type="GO" id="GO:0008983">
    <property type="term" value="F:protein-glutamate O-methyltransferase activity"/>
    <property type="evidence" value="ECO:0007669"/>
    <property type="project" value="UniProtKB-EC"/>
</dbReference>
<dbReference type="SUPFAM" id="SSF64438">
    <property type="entry name" value="CNF1/YfiH-like putative cysteine hydrolases"/>
    <property type="match status" value="1"/>
</dbReference>